<accession>A0A934WWN1</accession>
<organism evidence="1 2">
    <name type="scientific">Marivirga aurantiaca</name>
    <dbReference type="NCBI Taxonomy" id="2802615"/>
    <lineage>
        <taxon>Bacteria</taxon>
        <taxon>Pseudomonadati</taxon>
        <taxon>Bacteroidota</taxon>
        <taxon>Cytophagia</taxon>
        <taxon>Cytophagales</taxon>
        <taxon>Marivirgaceae</taxon>
        <taxon>Marivirga</taxon>
    </lineage>
</organism>
<proteinExistence type="predicted"/>
<dbReference type="PROSITE" id="PS51257">
    <property type="entry name" value="PROKAR_LIPOPROTEIN"/>
    <property type="match status" value="1"/>
</dbReference>
<dbReference type="AlphaFoldDB" id="A0A934WWN1"/>
<reference evidence="1" key="1">
    <citation type="submission" date="2021-01" db="EMBL/GenBank/DDBJ databases">
        <title>Marivirga aurantiaca sp. nov., isolated from intertidal surface sediments.</title>
        <authorList>
            <person name="Zhang M."/>
        </authorList>
    </citation>
    <scope>NUCLEOTIDE SEQUENCE</scope>
    <source>
        <strain evidence="1">S37H4</strain>
    </source>
</reference>
<comment type="caution">
    <text evidence="1">The sequence shown here is derived from an EMBL/GenBank/DDBJ whole genome shotgun (WGS) entry which is preliminary data.</text>
</comment>
<evidence type="ECO:0000313" key="1">
    <source>
        <dbReference type="EMBL" id="MBK6264241.1"/>
    </source>
</evidence>
<name>A0A934WWN1_9BACT</name>
<keyword evidence="2" id="KW-1185">Reference proteome</keyword>
<dbReference type="Proteomes" id="UP000611723">
    <property type="component" value="Unassembled WGS sequence"/>
</dbReference>
<evidence type="ECO:0000313" key="2">
    <source>
        <dbReference type="Proteomes" id="UP000611723"/>
    </source>
</evidence>
<protein>
    <submittedName>
        <fullName evidence="1">Uncharacterized protein</fullName>
    </submittedName>
</protein>
<dbReference type="RefSeq" id="WP_201429909.1">
    <property type="nucleotide sequence ID" value="NZ_JAEQBW010000001.1"/>
</dbReference>
<gene>
    <name evidence="1" type="ORF">JKA74_04270</name>
</gene>
<sequence>MIKRLLPVIALLLFSSCLPDEPDFEGFRRIELQRLLSNHGEKIWNLEERVLWNEAVNLVECDTLSQLIFRFTTSANDKDSLFYVKPFNTCASDTLKGFWYVPPTLTAFVPTDTVVLVWESTDTAFFSVNEITPAFFEMQSLFPSDSLLEKYGAAVPLASEPSDP</sequence>
<dbReference type="EMBL" id="JAEQBW010000001">
    <property type="protein sequence ID" value="MBK6264241.1"/>
    <property type="molecule type" value="Genomic_DNA"/>
</dbReference>